<feature type="DNA-binding region" description="OmpR/PhoB-type" evidence="2">
    <location>
        <begin position="275"/>
        <end position="390"/>
    </location>
</feature>
<dbReference type="PROSITE" id="PS51755">
    <property type="entry name" value="OMPR_PHOB"/>
    <property type="match status" value="1"/>
</dbReference>
<dbReference type="InterPro" id="IPR039793">
    <property type="entry name" value="UROS/Hem4"/>
</dbReference>
<dbReference type="GO" id="GO:0004852">
    <property type="term" value="F:uroporphyrinogen-III synthase activity"/>
    <property type="evidence" value="ECO:0007669"/>
    <property type="project" value="UniProtKB-EC"/>
</dbReference>
<dbReference type="CDD" id="cd06578">
    <property type="entry name" value="HemD"/>
    <property type="match status" value="1"/>
</dbReference>
<dbReference type="InterPro" id="IPR036388">
    <property type="entry name" value="WH-like_DNA-bd_sf"/>
</dbReference>
<dbReference type="SMART" id="SM00862">
    <property type="entry name" value="Trans_reg_C"/>
    <property type="match status" value="1"/>
</dbReference>
<keyword evidence="4" id="KW-0456">Lyase</keyword>
<dbReference type="SUPFAM" id="SSF46894">
    <property type="entry name" value="C-terminal effector domain of the bipartite response regulators"/>
    <property type="match status" value="1"/>
</dbReference>
<evidence type="ECO:0000256" key="1">
    <source>
        <dbReference type="ARBA" id="ARBA00023125"/>
    </source>
</evidence>
<dbReference type="EMBL" id="SMKY01000143">
    <property type="protein sequence ID" value="TDD76597.1"/>
    <property type="molecule type" value="Genomic_DNA"/>
</dbReference>
<sequence>MSTGSEPLAGFAVGVTAARRHEELATLLERRGARVVLAPAIRLVPLADDAELLAATRACVGGPLDHVVVTTGIGFRAWLEAADGHGMRDALIARLAGTDIVARGPKARGAIRSAGLQERWSPESEECAEVIEHLLEKDLDGARVAVQLYGEREPELTGALRGAGAEVIEIPVYRWSRSEDFTPLRRLVGQAVAGTVDAITFTSAPAVAETLSVAAEDGLEEAFLAALRAHVVAACVGPVTAQALTGRDVPTVQPERARLGALVRALVSDLPRRRSRRLSVRGFALELRGHAVVLDGQLRPIAPAPMAILRALARRPGHVVSRAELCGVLPSRLVGAPPAKDGWARDARPRDARPQADEHAVEMAVARLRRGLGRPGIVETVVKRGYRLACDPRIADRLPAAGAGG</sequence>
<dbReference type="Proteomes" id="UP000295578">
    <property type="component" value="Unassembled WGS sequence"/>
</dbReference>
<organism evidence="4 5">
    <name type="scientific">Actinomadura darangshiensis</name>
    <dbReference type="NCBI Taxonomy" id="705336"/>
    <lineage>
        <taxon>Bacteria</taxon>
        <taxon>Bacillati</taxon>
        <taxon>Actinomycetota</taxon>
        <taxon>Actinomycetes</taxon>
        <taxon>Streptosporangiales</taxon>
        <taxon>Thermomonosporaceae</taxon>
        <taxon>Actinomadura</taxon>
    </lineage>
</organism>
<evidence type="ECO:0000259" key="3">
    <source>
        <dbReference type="PROSITE" id="PS51755"/>
    </source>
</evidence>
<dbReference type="EC" id="4.2.1.75" evidence="4"/>
<dbReference type="GO" id="GO:0006355">
    <property type="term" value="P:regulation of DNA-templated transcription"/>
    <property type="evidence" value="ECO:0007669"/>
    <property type="project" value="InterPro"/>
</dbReference>
<accession>A0A4V2YU79</accession>
<evidence type="ECO:0000256" key="2">
    <source>
        <dbReference type="PROSITE-ProRule" id="PRU01091"/>
    </source>
</evidence>
<name>A0A4V2YU79_9ACTN</name>
<proteinExistence type="predicted"/>
<dbReference type="GO" id="GO:0000160">
    <property type="term" value="P:phosphorelay signal transduction system"/>
    <property type="evidence" value="ECO:0007669"/>
    <property type="project" value="InterPro"/>
</dbReference>
<comment type="caution">
    <text evidence="4">The sequence shown here is derived from an EMBL/GenBank/DDBJ whole genome shotgun (WGS) entry which is preliminary data.</text>
</comment>
<dbReference type="PANTHER" id="PTHR40082">
    <property type="entry name" value="BLR5956 PROTEIN"/>
    <property type="match status" value="1"/>
</dbReference>
<dbReference type="InterPro" id="IPR003754">
    <property type="entry name" value="4pyrrol_synth_uPrphyn_synth"/>
</dbReference>
<protein>
    <submittedName>
        <fullName evidence="4">Uroporphyrinogen-III synthase</fullName>
        <ecNumber evidence="4">4.2.1.75</ecNumber>
    </submittedName>
</protein>
<dbReference type="CDD" id="cd00383">
    <property type="entry name" value="trans_reg_C"/>
    <property type="match status" value="1"/>
</dbReference>
<dbReference type="GO" id="GO:0006780">
    <property type="term" value="P:uroporphyrinogen III biosynthetic process"/>
    <property type="evidence" value="ECO:0007669"/>
    <property type="project" value="InterPro"/>
</dbReference>
<dbReference type="Gene3D" id="1.10.10.10">
    <property type="entry name" value="Winged helix-like DNA-binding domain superfamily/Winged helix DNA-binding domain"/>
    <property type="match status" value="1"/>
</dbReference>
<dbReference type="NCBIfam" id="NF005568">
    <property type="entry name" value="PRK07239.1"/>
    <property type="match status" value="1"/>
</dbReference>
<evidence type="ECO:0000313" key="4">
    <source>
        <dbReference type="EMBL" id="TDD76597.1"/>
    </source>
</evidence>
<evidence type="ECO:0000313" key="5">
    <source>
        <dbReference type="Proteomes" id="UP000295578"/>
    </source>
</evidence>
<dbReference type="InterPro" id="IPR036108">
    <property type="entry name" value="4pyrrol_syn_uPrphyn_synt_sf"/>
</dbReference>
<dbReference type="RefSeq" id="WP_132200271.1">
    <property type="nucleotide sequence ID" value="NZ_SMKY01000143.1"/>
</dbReference>
<dbReference type="OrthoDB" id="213853at2"/>
<dbReference type="Gene3D" id="3.40.50.10090">
    <property type="match status" value="2"/>
</dbReference>
<dbReference type="InterPro" id="IPR016032">
    <property type="entry name" value="Sig_transdc_resp-reg_C-effctor"/>
</dbReference>
<gene>
    <name evidence="4" type="ORF">E1293_26880</name>
</gene>
<dbReference type="PANTHER" id="PTHR40082:SF1">
    <property type="entry name" value="BLR5956 PROTEIN"/>
    <property type="match status" value="1"/>
</dbReference>
<keyword evidence="1 2" id="KW-0238">DNA-binding</keyword>
<dbReference type="SUPFAM" id="SSF69618">
    <property type="entry name" value="HemD-like"/>
    <property type="match status" value="1"/>
</dbReference>
<dbReference type="AlphaFoldDB" id="A0A4V2YU79"/>
<dbReference type="InterPro" id="IPR001867">
    <property type="entry name" value="OmpR/PhoB-type_DNA-bd"/>
</dbReference>
<feature type="domain" description="OmpR/PhoB-type" evidence="3">
    <location>
        <begin position="275"/>
        <end position="390"/>
    </location>
</feature>
<dbReference type="Pfam" id="PF02602">
    <property type="entry name" value="HEM4"/>
    <property type="match status" value="1"/>
</dbReference>
<keyword evidence="5" id="KW-1185">Reference proteome</keyword>
<reference evidence="4 5" key="1">
    <citation type="submission" date="2019-03" db="EMBL/GenBank/DDBJ databases">
        <title>Draft genome sequences of novel Actinobacteria.</title>
        <authorList>
            <person name="Sahin N."/>
            <person name="Ay H."/>
            <person name="Saygin H."/>
        </authorList>
    </citation>
    <scope>NUCLEOTIDE SEQUENCE [LARGE SCALE GENOMIC DNA]</scope>
    <source>
        <strain evidence="4 5">DSM 45941</strain>
    </source>
</reference>
<dbReference type="GO" id="GO:0003677">
    <property type="term" value="F:DNA binding"/>
    <property type="evidence" value="ECO:0007669"/>
    <property type="project" value="UniProtKB-UniRule"/>
</dbReference>